<dbReference type="SUPFAM" id="SSF46785">
    <property type="entry name" value="Winged helix' DNA-binding domain"/>
    <property type="match status" value="1"/>
</dbReference>
<keyword evidence="2" id="KW-0238">DNA-binding</keyword>
<dbReference type="InterPro" id="IPR036388">
    <property type="entry name" value="WH-like_DNA-bd_sf"/>
</dbReference>
<evidence type="ECO:0000313" key="5">
    <source>
        <dbReference type="EMBL" id="ANS32115.1"/>
    </source>
</evidence>
<proteinExistence type="predicted"/>
<organism evidence="5 6">
    <name type="scientific">Rhodococcus opacus</name>
    <name type="common">Nocardia opaca</name>
    <dbReference type="NCBI Taxonomy" id="37919"/>
    <lineage>
        <taxon>Bacteria</taxon>
        <taxon>Bacillati</taxon>
        <taxon>Actinomycetota</taxon>
        <taxon>Actinomycetes</taxon>
        <taxon>Mycobacteriales</taxon>
        <taxon>Nocardiaceae</taxon>
        <taxon>Rhodococcus</taxon>
    </lineage>
</organism>
<accession>A0A1B1KHM8</accession>
<name>A0A1B1KHM8_RHOOP</name>
<dbReference type="SMART" id="SM00895">
    <property type="entry name" value="FCD"/>
    <property type="match status" value="1"/>
</dbReference>
<dbReference type="SMART" id="SM00345">
    <property type="entry name" value="HTH_GNTR"/>
    <property type="match status" value="1"/>
</dbReference>
<dbReference type="InterPro" id="IPR008920">
    <property type="entry name" value="TF_FadR/GntR_C"/>
</dbReference>
<evidence type="ECO:0000256" key="1">
    <source>
        <dbReference type="ARBA" id="ARBA00023015"/>
    </source>
</evidence>
<dbReference type="PANTHER" id="PTHR43537:SF5">
    <property type="entry name" value="UXU OPERON TRANSCRIPTIONAL REGULATOR"/>
    <property type="match status" value="1"/>
</dbReference>
<gene>
    <name evidence="5" type="ORF">R1CP_37570</name>
</gene>
<dbReference type="Pfam" id="PF07729">
    <property type="entry name" value="FCD"/>
    <property type="match status" value="1"/>
</dbReference>
<dbReference type="Gene3D" id="1.10.10.10">
    <property type="entry name" value="Winged helix-like DNA-binding domain superfamily/Winged helix DNA-binding domain"/>
    <property type="match status" value="1"/>
</dbReference>
<dbReference type="Proteomes" id="UP000186108">
    <property type="component" value="Plasmid pR1CP1"/>
</dbReference>
<dbReference type="GO" id="GO:0003700">
    <property type="term" value="F:DNA-binding transcription factor activity"/>
    <property type="evidence" value="ECO:0007669"/>
    <property type="project" value="InterPro"/>
</dbReference>
<evidence type="ECO:0000313" key="6">
    <source>
        <dbReference type="Proteomes" id="UP000186108"/>
    </source>
</evidence>
<dbReference type="InterPro" id="IPR011711">
    <property type="entry name" value="GntR_C"/>
</dbReference>
<dbReference type="EMBL" id="CP009112">
    <property type="protein sequence ID" value="ANS32115.1"/>
    <property type="molecule type" value="Genomic_DNA"/>
</dbReference>
<evidence type="ECO:0000256" key="2">
    <source>
        <dbReference type="ARBA" id="ARBA00023125"/>
    </source>
</evidence>
<dbReference type="SUPFAM" id="SSF48008">
    <property type="entry name" value="GntR ligand-binding domain-like"/>
    <property type="match status" value="1"/>
</dbReference>
<feature type="domain" description="HTH gntR-type" evidence="4">
    <location>
        <begin position="17"/>
        <end position="87"/>
    </location>
</feature>
<keyword evidence="5" id="KW-0614">Plasmid</keyword>
<evidence type="ECO:0000259" key="4">
    <source>
        <dbReference type="PROSITE" id="PS50949"/>
    </source>
</evidence>
<protein>
    <submittedName>
        <fullName evidence="5">GntR family transcriptional regulator</fullName>
    </submittedName>
</protein>
<geneLocation type="plasmid" evidence="6">
    <name>pr1cp1</name>
</geneLocation>
<keyword evidence="1" id="KW-0805">Transcription regulation</keyword>
<sequence>MAVGQKSGTGNGGRGSQRLAETVADRIEKDIIAGGWVTGTILGSETELIERYGVSRAVFREAVRLVEHHQMATMRRGPGGGLVITEPDPGVVRHAARVYLRHADVTREQLFEARTALELAGVVAATERLTEPGITRLTTALRTEEELVTQGVTSGHARNLHSVIAELTGNPAISLFVEVLARLDEEMVQQGWDSEQPSAEWTARAAASHEAHTAIVEAIVSGDAPLAQHRMRRHLQAIASLLEEATPSGRVAAPVSGG</sequence>
<dbReference type="PATRIC" id="fig|37919.13.peg.7915"/>
<dbReference type="GO" id="GO:0003677">
    <property type="term" value="F:DNA binding"/>
    <property type="evidence" value="ECO:0007669"/>
    <property type="project" value="UniProtKB-KW"/>
</dbReference>
<dbReference type="Pfam" id="PF00392">
    <property type="entry name" value="GntR"/>
    <property type="match status" value="1"/>
</dbReference>
<reference evidence="5 6" key="1">
    <citation type="submission" date="2014-07" db="EMBL/GenBank/DDBJ databases">
        <authorList>
            <person name="Zhang J.E."/>
            <person name="Yang H."/>
            <person name="Guo J."/>
            <person name="Deng Z."/>
            <person name="Luo H."/>
            <person name="Luo M."/>
            <person name="Zhao B."/>
        </authorList>
    </citation>
    <scope>NUCLEOTIDE SEQUENCE [LARGE SCALE GENOMIC DNA]</scope>
    <source>
        <strain evidence="5 6">1CP</strain>
        <plasmid evidence="6">Plasmid pr1cp1</plasmid>
    </source>
</reference>
<dbReference type="AlphaFoldDB" id="A0A1B1KHM8"/>
<evidence type="ECO:0000256" key="3">
    <source>
        <dbReference type="ARBA" id="ARBA00023163"/>
    </source>
</evidence>
<keyword evidence="3" id="KW-0804">Transcription</keyword>
<dbReference type="PROSITE" id="PS50949">
    <property type="entry name" value="HTH_GNTR"/>
    <property type="match status" value="1"/>
</dbReference>
<dbReference type="InterPro" id="IPR000524">
    <property type="entry name" value="Tscrpt_reg_HTH_GntR"/>
</dbReference>
<dbReference type="PANTHER" id="PTHR43537">
    <property type="entry name" value="TRANSCRIPTIONAL REGULATOR, GNTR FAMILY"/>
    <property type="match status" value="1"/>
</dbReference>
<dbReference type="InterPro" id="IPR036390">
    <property type="entry name" value="WH_DNA-bd_sf"/>
</dbReference>
<dbReference type="Gene3D" id="1.20.120.530">
    <property type="entry name" value="GntR ligand-binding domain-like"/>
    <property type="match status" value="1"/>
</dbReference>